<name>A0A7S5UWC5_9CAUD</name>
<dbReference type="EMBL" id="MN988521">
    <property type="protein sequence ID" value="QIG71286.1"/>
    <property type="molecule type" value="Genomic_DNA"/>
</dbReference>
<organism evidence="1 2">
    <name type="scientific">Rhizobium phage RHph_TM30</name>
    <dbReference type="NCBI Taxonomy" id="2509764"/>
    <lineage>
        <taxon>Viruses</taxon>
        <taxon>Duplodnaviria</taxon>
        <taxon>Heunggongvirae</taxon>
        <taxon>Uroviricota</taxon>
        <taxon>Caudoviricetes</taxon>
        <taxon>Kleczkowskaviridae</taxon>
        <taxon>Cuauhnahuacvirus</taxon>
        <taxon>Cuauhnahuacvirus TM30</taxon>
    </lineage>
</organism>
<sequence length="749" mass="86977">MSIVVVNGQNFDIDTLDFSEKSKRDDWHSNEGKFIRLLKQDVYLTSKILEYVVDNVDDLIVGYKSSDGLSPSYFRKSLLVEINEIQRNGKILTDNFMNSLFIRYNSIFVKVIKDLSSAVSIDEKDEDWVWTYDSDGKIVFDYSHEALSRRRTHLQNFDRSILPLDYTKLEDVFTKPEFTALSNKRVVCWSCGSYKTTLIRQFIVKHWLDGILYACSTIEEVNLLTYDIACFIGEENVFKLHHQIDTDIYAEYHKNPEFLKEKSVVVTTHSRLMKDPPSILITQIDDPLGGDSRRQYVLIDEKPQFYDHISLNNDQVQNVMNLSTDLSPREAQKKFREGVKNASGIFKSLKHNSVELLSKSSVDRSVNFLDTRVNPTTGAEYFVPNINMLRAEFAVSMIVKQINKKIKIDPNYEIKKDKNRYFYNLGDLEFKNLIIFDGTGDLILNESPDWKIIKTPETSFNFKGSFNEIESDIRRRLVGNDLEHSSQEFDKIIQYLIGLTEKHEKIFVVSWKDMKGNEDDMPKTGAIIDNNVLAKLTDQRIVQATDDLNAYIKFRIPLELRHKFEFTYYLSGKTRGTNRYVDCDAVVLLGSFYIPNHAIAMMNEQNNAKMTNDMHSMAEIVQAIYRTRARKLKPVDVYYTSDWSKQLIVDTMKYINAPISDEFTSDIQTKMRLFSMQYGVNITPTTTKLIKLLASKYSDLIAGDTSEYQVPPDEDSREFKRGIQNLLNKVDELRYEDKKYSRFFKVIPV</sequence>
<gene>
    <name evidence="1" type="ORF">EVB93_179</name>
</gene>
<proteinExistence type="predicted"/>
<keyword evidence="2" id="KW-1185">Reference proteome</keyword>
<evidence type="ECO:0000313" key="1">
    <source>
        <dbReference type="EMBL" id="QIG71286.1"/>
    </source>
</evidence>
<evidence type="ECO:0000313" key="2">
    <source>
        <dbReference type="Proteomes" id="UP000629603"/>
    </source>
</evidence>
<accession>A0A7S5UWC5</accession>
<protein>
    <submittedName>
        <fullName evidence="1">Uncharacterized protein</fullName>
    </submittedName>
</protein>
<dbReference type="Proteomes" id="UP000629603">
    <property type="component" value="Segment"/>
</dbReference>
<reference evidence="1 2" key="1">
    <citation type="submission" date="2020-01" db="EMBL/GenBank/DDBJ databases">
        <title>Patterns of diversity and host range of bacteriophage communities associated with bean-nodulatin bacteria.</title>
        <authorList>
            <person name="Vann Cauwenberghe J."/>
            <person name="Santamaria R.I."/>
            <person name="Bustos P."/>
            <person name="Juarez S."/>
            <person name="Gonzalez V."/>
        </authorList>
    </citation>
    <scope>NUCLEOTIDE SEQUENCE [LARGE SCALE GENOMIC DNA]</scope>
</reference>